<dbReference type="InterPro" id="IPR044751">
    <property type="entry name" value="Ion_transp-like_CBS"/>
</dbReference>
<feature type="transmembrane region" description="Helical" evidence="13">
    <location>
        <begin position="303"/>
        <end position="327"/>
    </location>
</feature>
<dbReference type="Pfam" id="PF01595">
    <property type="entry name" value="CNNM"/>
    <property type="match status" value="1"/>
</dbReference>
<dbReference type="InterPro" id="IPR002550">
    <property type="entry name" value="CNNM"/>
</dbReference>
<keyword evidence="16" id="KW-1185">Reference proteome</keyword>
<dbReference type="FunFam" id="3.10.580.10:FF:000001">
    <property type="entry name" value="Putative metal transporter CNNM3 isoform 2"/>
    <property type="match status" value="1"/>
</dbReference>
<dbReference type="GO" id="GO:0022857">
    <property type="term" value="F:transmembrane transporter activity"/>
    <property type="evidence" value="ECO:0007669"/>
    <property type="project" value="TreeGrafter"/>
</dbReference>
<comment type="similarity">
    <text evidence="2">Belongs to the ACDP family.</text>
</comment>
<keyword evidence="10 11" id="KW-0472">Membrane</keyword>
<evidence type="ECO:0000256" key="4">
    <source>
        <dbReference type="ARBA" id="ARBA00022475"/>
    </source>
</evidence>
<evidence type="ECO:0000256" key="11">
    <source>
        <dbReference type="PROSITE-ProRule" id="PRU01193"/>
    </source>
</evidence>
<dbReference type="PANTHER" id="PTHR12064">
    <property type="entry name" value="METAL TRANSPORTER CNNM"/>
    <property type="match status" value="1"/>
</dbReference>
<dbReference type="Pfam" id="PF25562">
    <property type="entry name" value="CNBH_CNNM2_C"/>
    <property type="match status" value="1"/>
</dbReference>
<comment type="caution">
    <text evidence="15">The sequence shown here is derived from an EMBL/GenBank/DDBJ whole genome shotgun (WGS) entry which is preliminary data.</text>
</comment>
<evidence type="ECO:0000256" key="2">
    <source>
        <dbReference type="ARBA" id="ARBA00010484"/>
    </source>
</evidence>
<feature type="compositionally biased region" description="Low complexity" evidence="12">
    <location>
        <begin position="958"/>
        <end position="970"/>
    </location>
</feature>
<protein>
    <recommendedName>
        <fullName evidence="14">CNNM transmembrane domain-containing protein</fullName>
    </recommendedName>
</protein>
<dbReference type="CDD" id="cd04590">
    <property type="entry name" value="CBS_pair_CorC_HlyC_assoc"/>
    <property type="match status" value="1"/>
</dbReference>
<feature type="region of interest" description="Disordered" evidence="12">
    <location>
        <begin position="127"/>
        <end position="146"/>
    </location>
</feature>
<name>A0A8J2NQF1_9HEXA</name>
<dbReference type="Proteomes" id="UP000708208">
    <property type="component" value="Unassembled WGS sequence"/>
</dbReference>
<dbReference type="EMBL" id="CAJVCH010049402">
    <property type="protein sequence ID" value="CAG7717903.1"/>
    <property type="molecule type" value="Genomic_DNA"/>
</dbReference>
<dbReference type="InterPro" id="IPR045095">
    <property type="entry name" value="ACDP"/>
</dbReference>
<feature type="transmembrane region" description="Helical" evidence="13">
    <location>
        <begin position="388"/>
        <end position="406"/>
    </location>
</feature>
<dbReference type="OrthoDB" id="5353557at2759"/>
<evidence type="ECO:0000256" key="3">
    <source>
        <dbReference type="ARBA" id="ARBA00022448"/>
    </source>
</evidence>
<keyword evidence="5 11" id="KW-0812">Transmembrane</keyword>
<organism evidence="15 16">
    <name type="scientific">Allacma fusca</name>
    <dbReference type="NCBI Taxonomy" id="39272"/>
    <lineage>
        <taxon>Eukaryota</taxon>
        <taxon>Metazoa</taxon>
        <taxon>Ecdysozoa</taxon>
        <taxon>Arthropoda</taxon>
        <taxon>Hexapoda</taxon>
        <taxon>Collembola</taxon>
        <taxon>Symphypleona</taxon>
        <taxon>Sminthuridae</taxon>
        <taxon>Allacma</taxon>
    </lineage>
</organism>
<dbReference type="GO" id="GO:0010960">
    <property type="term" value="P:magnesium ion homeostasis"/>
    <property type="evidence" value="ECO:0007669"/>
    <property type="project" value="InterPro"/>
</dbReference>
<evidence type="ECO:0000256" key="7">
    <source>
        <dbReference type="ARBA" id="ARBA00022989"/>
    </source>
</evidence>
<evidence type="ECO:0000256" key="6">
    <source>
        <dbReference type="ARBA" id="ARBA00022737"/>
    </source>
</evidence>
<evidence type="ECO:0000256" key="9">
    <source>
        <dbReference type="ARBA" id="ARBA00023122"/>
    </source>
</evidence>
<feature type="transmembrane region" description="Helical" evidence="13">
    <location>
        <begin position="361"/>
        <end position="382"/>
    </location>
</feature>
<dbReference type="GO" id="GO:0006811">
    <property type="term" value="P:monoatomic ion transport"/>
    <property type="evidence" value="ECO:0007669"/>
    <property type="project" value="UniProtKB-KW"/>
</dbReference>
<dbReference type="GO" id="GO:0005886">
    <property type="term" value="C:plasma membrane"/>
    <property type="evidence" value="ECO:0007669"/>
    <property type="project" value="UniProtKB-SubCell"/>
</dbReference>
<accession>A0A8J2NQF1</accession>
<feature type="domain" description="CNNM transmembrane" evidence="14">
    <location>
        <begin position="299"/>
        <end position="478"/>
    </location>
</feature>
<evidence type="ECO:0000256" key="13">
    <source>
        <dbReference type="SAM" id="Phobius"/>
    </source>
</evidence>
<evidence type="ECO:0000313" key="15">
    <source>
        <dbReference type="EMBL" id="CAG7717903.1"/>
    </source>
</evidence>
<evidence type="ECO:0000256" key="12">
    <source>
        <dbReference type="SAM" id="MobiDB-lite"/>
    </source>
</evidence>
<evidence type="ECO:0000256" key="8">
    <source>
        <dbReference type="ARBA" id="ARBA00023065"/>
    </source>
</evidence>
<dbReference type="AlphaFoldDB" id="A0A8J2NQF1"/>
<evidence type="ECO:0000259" key="14">
    <source>
        <dbReference type="PROSITE" id="PS51846"/>
    </source>
</evidence>
<feature type="transmembrane region" description="Helical" evidence="13">
    <location>
        <begin position="418"/>
        <end position="438"/>
    </location>
</feature>
<evidence type="ECO:0000256" key="1">
    <source>
        <dbReference type="ARBA" id="ARBA00004651"/>
    </source>
</evidence>
<reference evidence="15" key="1">
    <citation type="submission" date="2021-06" db="EMBL/GenBank/DDBJ databases">
        <authorList>
            <person name="Hodson N. C."/>
            <person name="Mongue J. A."/>
            <person name="Jaron S. K."/>
        </authorList>
    </citation>
    <scope>NUCLEOTIDE SEQUENCE</scope>
</reference>
<evidence type="ECO:0000313" key="16">
    <source>
        <dbReference type="Proteomes" id="UP000708208"/>
    </source>
</evidence>
<comment type="subcellular location">
    <subcellularLocation>
        <location evidence="1">Cell membrane</location>
        <topology evidence="1">Multi-pass membrane protein</topology>
    </subcellularLocation>
</comment>
<proteinExistence type="inferred from homology"/>
<dbReference type="PANTHER" id="PTHR12064:SF94">
    <property type="entry name" value="UNEXTENDED PROTEIN"/>
    <property type="match status" value="1"/>
</dbReference>
<gene>
    <name evidence="15" type="ORF">AFUS01_LOCUS7336</name>
</gene>
<keyword evidence="7 11" id="KW-1133">Transmembrane helix</keyword>
<keyword evidence="6" id="KW-0677">Repeat</keyword>
<keyword evidence="3" id="KW-0813">Transport</keyword>
<dbReference type="PROSITE" id="PS51846">
    <property type="entry name" value="CNNM"/>
    <property type="match status" value="1"/>
</dbReference>
<feature type="compositionally biased region" description="Basic and acidic residues" evidence="12">
    <location>
        <begin position="972"/>
        <end position="983"/>
    </location>
</feature>
<keyword evidence="4" id="KW-1003">Cell membrane</keyword>
<evidence type="ECO:0000256" key="10">
    <source>
        <dbReference type="ARBA" id="ARBA00023136"/>
    </source>
</evidence>
<evidence type="ECO:0000256" key="5">
    <source>
        <dbReference type="ARBA" id="ARBA00022692"/>
    </source>
</evidence>
<feature type="region of interest" description="Disordered" evidence="12">
    <location>
        <begin position="921"/>
        <end position="983"/>
    </location>
</feature>
<keyword evidence="8" id="KW-0406">Ion transport</keyword>
<keyword evidence="9" id="KW-0129">CBS domain</keyword>
<feature type="compositionally biased region" description="Polar residues" evidence="12">
    <location>
        <begin position="942"/>
        <end position="957"/>
    </location>
</feature>
<sequence length="983" mass="109203">MMVKLQQVRVAILKGIAVSLIGIFFLLPAASTHALASSQDHNISTIPPKLSPQSDILNSGNNSFDLKHLNPQIVSVSSDTHQVGSSNSRTAYSVLPTGSEIFEDVSSNGSVGTGPLSSHQLVMTLSSKTQPSKDEQDPTTTNSLLSLSSSMTHGVSLSPVPIPSVSSDNLENRTATVRGIRIEEAKKAVTYENKGVSVILADSVAVLRLFGDRFTRHTIVRFVTEMGSRGSDCDDVTSTRSFSIYKSDLTPHSALANIQLPPLDVGEEVFYICVRENNTDMPWVHQGTDQWIQLKSFESILPVWAHIVILIVLLCLSGLFSGLNLGLMAIDRTEIQIIVNTGTEKERRYAKKIQPLRDNGNYLLCSLLLGNVLVNSTLTILLDDLTTGLVAVLSSTLGIVILGEIVPQAFCSRHGLAVGAQTIWLTKFFMAITFPISYPVSVLLDKVLGEEIGNVYNRERLKELIKVTHQYNDLEKDEVNIIAGALEMKQKTVGHIMTKLENVFMLPIEAVLDFDTVSEIMSQGYSRIPIYTGTRSNVVSLLYTKDLAFVDPDDKMPLRTICEFYNNPCNYVFESTTLDVIFREFKQGVRGHMAFVQKIHTGGKEDPYYEIVGLVTMEDVIEELIQAEINDETDVWDINRRRRSRATANVNSELALIRWKSEGIHVSPQLALAAFQYLSTSIEQFNEQRISKTILQRLLNQNLFFHIKIKNRDTMKSDPATIIYERGKPADYFVLILEGRVQAEMGRESLQFESGPFTFFGTQSLNQNIGVGEAPSTPTEIRKSGHYNAANLETLLYSTFVPDYTVRAVTDVTFLRISRSIYMAAKQATLLERTFTLGDTHAQNRVGDNFEEQIDKMMNTGKGKIPNVPNTIDQDNYNYFRRVNSYKVGGGTLNKPDNLTKRGSEIFSEIILKPSLLISDFDKEDPPSTKRNGSLMPRKLSGMSSITMPVDNVPNNLDSPSRPDSPSGGDATSDKNKDDMCEL</sequence>